<dbReference type="InterPro" id="IPR002810">
    <property type="entry name" value="NfeD-like_C"/>
</dbReference>
<dbReference type="Pfam" id="PF01957">
    <property type="entry name" value="NfeD"/>
    <property type="match status" value="1"/>
</dbReference>
<evidence type="ECO:0000256" key="5">
    <source>
        <dbReference type="SAM" id="Phobius"/>
    </source>
</evidence>
<dbReference type="AlphaFoldDB" id="A0AAF0C9B4"/>
<dbReference type="RefSeq" id="WP_044842250.1">
    <property type="nucleotide sequence ID" value="NZ_CP059733.1"/>
</dbReference>
<dbReference type="Proteomes" id="UP000032352">
    <property type="component" value="Chromosome"/>
</dbReference>
<evidence type="ECO:0000256" key="4">
    <source>
        <dbReference type="ARBA" id="ARBA00023136"/>
    </source>
</evidence>
<gene>
    <name evidence="7" type="ORF">SG34_025840</name>
</gene>
<evidence type="ECO:0000313" key="7">
    <source>
        <dbReference type="EMBL" id="WDE04709.1"/>
    </source>
</evidence>
<reference evidence="7 8" key="1">
    <citation type="journal article" date="2015" name="Genome Announc.">
        <title>Draft Genome Sequences of Marine Isolates of Thalassomonas viridans and Thalassomonas actiniarum.</title>
        <authorList>
            <person name="Olonade I."/>
            <person name="van Zyl L.J."/>
            <person name="Trindade M."/>
        </authorList>
    </citation>
    <scope>NUCLEOTIDE SEQUENCE [LARGE SCALE GENOMIC DNA]</scope>
    <source>
        <strain evidence="7 8">XOM25</strain>
    </source>
</reference>
<dbReference type="EMBL" id="CP059733">
    <property type="protein sequence ID" value="WDE04709.1"/>
    <property type="molecule type" value="Genomic_DNA"/>
</dbReference>
<dbReference type="InterPro" id="IPR012340">
    <property type="entry name" value="NA-bd_OB-fold"/>
</dbReference>
<keyword evidence="4 5" id="KW-0472">Membrane</keyword>
<organism evidence="7 8">
    <name type="scientific">Thalassomonas viridans</name>
    <dbReference type="NCBI Taxonomy" id="137584"/>
    <lineage>
        <taxon>Bacteria</taxon>
        <taxon>Pseudomonadati</taxon>
        <taxon>Pseudomonadota</taxon>
        <taxon>Gammaproteobacteria</taxon>
        <taxon>Alteromonadales</taxon>
        <taxon>Colwelliaceae</taxon>
        <taxon>Thalassomonas</taxon>
    </lineage>
</organism>
<dbReference type="KEGG" id="tvd:SG34_025840"/>
<sequence>MELILSFEAWLILALVLACAEFVVPGGILFNLGLASLIVALGVKFQLLDTWPLTLTAWFIIASVLLFVMYFVTERFFSDDKRIDNTDEDLDSYGKEVTVIEKIGPGTHPGRVEFQGTTWKALSDGSEIAAGSRVTVVCKDNISLIVEPIK</sequence>
<accession>A0AAF0C9B4</accession>
<dbReference type="PANTHER" id="PTHR33507:SF3">
    <property type="entry name" value="INNER MEMBRANE PROTEIN YBBJ"/>
    <property type="match status" value="1"/>
</dbReference>
<comment type="subcellular location">
    <subcellularLocation>
        <location evidence="1">Membrane</location>
        <topology evidence="1">Multi-pass membrane protein</topology>
    </subcellularLocation>
</comment>
<name>A0AAF0C9B4_9GAMM</name>
<evidence type="ECO:0000256" key="3">
    <source>
        <dbReference type="ARBA" id="ARBA00022989"/>
    </source>
</evidence>
<dbReference type="PANTHER" id="PTHR33507">
    <property type="entry name" value="INNER MEMBRANE PROTEIN YBBJ"/>
    <property type="match status" value="1"/>
</dbReference>
<reference evidence="7 8" key="2">
    <citation type="journal article" date="2022" name="Mar. Drugs">
        <title>Bioassay-Guided Fractionation Leads to the Detection of Cholic Acid Generated by the Rare Thalassomonas sp.</title>
        <authorList>
            <person name="Pheiffer F."/>
            <person name="Schneider Y.K."/>
            <person name="Hansen E.H."/>
            <person name="Andersen J.H."/>
            <person name="Isaksson J."/>
            <person name="Busche T."/>
            <person name="R C."/>
            <person name="Kalinowski J."/>
            <person name="Zyl L.V."/>
            <person name="Trindade M."/>
        </authorList>
    </citation>
    <scope>NUCLEOTIDE SEQUENCE [LARGE SCALE GENOMIC DNA]</scope>
    <source>
        <strain evidence="7 8">XOM25</strain>
    </source>
</reference>
<dbReference type="InterPro" id="IPR052165">
    <property type="entry name" value="Membrane_assoc_protease"/>
</dbReference>
<dbReference type="Gene3D" id="2.40.50.140">
    <property type="entry name" value="Nucleic acid-binding proteins"/>
    <property type="match status" value="1"/>
</dbReference>
<feature type="transmembrane region" description="Helical" evidence="5">
    <location>
        <begin position="55"/>
        <end position="73"/>
    </location>
</feature>
<dbReference type="GO" id="GO:0005886">
    <property type="term" value="C:plasma membrane"/>
    <property type="evidence" value="ECO:0007669"/>
    <property type="project" value="TreeGrafter"/>
</dbReference>
<protein>
    <submittedName>
        <fullName evidence="7">NfeD family protein</fullName>
    </submittedName>
</protein>
<feature type="transmembrane region" description="Helical" evidence="5">
    <location>
        <begin position="12"/>
        <end position="43"/>
    </location>
</feature>
<evidence type="ECO:0000256" key="2">
    <source>
        <dbReference type="ARBA" id="ARBA00022692"/>
    </source>
</evidence>
<evidence type="ECO:0000256" key="1">
    <source>
        <dbReference type="ARBA" id="ARBA00004141"/>
    </source>
</evidence>
<keyword evidence="3 5" id="KW-1133">Transmembrane helix</keyword>
<keyword evidence="2 5" id="KW-0812">Transmembrane</keyword>
<evidence type="ECO:0000313" key="8">
    <source>
        <dbReference type="Proteomes" id="UP000032352"/>
    </source>
</evidence>
<dbReference type="SUPFAM" id="SSF141322">
    <property type="entry name" value="NfeD domain-like"/>
    <property type="match status" value="1"/>
</dbReference>
<feature type="domain" description="NfeD-like C-terminal" evidence="6">
    <location>
        <begin position="94"/>
        <end position="148"/>
    </location>
</feature>
<evidence type="ECO:0000259" key="6">
    <source>
        <dbReference type="Pfam" id="PF01957"/>
    </source>
</evidence>
<proteinExistence type="predicted"/>
<keyword evidence="8" id="KW-1185">Reference proteome</keyword>